<dbReference type="AlphaFoldDB" id="A0A8B7NC74"/>
<gene>
    <name evidence="2" type="primary">LOC108668482</name>
</gene>
<protein>
    <submittedName>
        <fullName evidence="2">Uncharacterized protein LOC108668482</fullName>
    </submittedName>
</protein>
<dbReference type="KEGG" id="hazt:108668482"/>
<reference evidence="2" key="1">
    <citation type="submission" date="2025-08" db="UniProtKB">
        <authorList>
            <consortium name="RefSeq"/>
        </authorList>
    </citation>
    <scope>IDENTIFICATION</scope>
    <source>
        <tissue evidence="2">Whole organism</tissue>
    </source>
</reference>
<dbReference type="OrthoDB" id="6764382at2759"/>
<keyword evidence="1" id="KW-1185">Reference proteome</keyword>
<proteinExistence type="predicted"/>
<organism evidence="1 2">
    <name type="scientific">Hyalella azteca</name>
    <name type="common">Amphipod</name>
    <dbReference type="NCBI Taxonomy" id="294128"/>
    <lineage>
        <taxon>Eukaryota</taxon>
        <taxon>Metazoa</taxon>
        <taxon>Ecdysozoa</taxon>
        <taxon>Arthropoda</taxon>
        <taxon>Crustacea</taxon>
        <taxon>Multicrustacea</taxon>
        <taxon>Malacostraca</taxon>
        <taxon>Eumalacostraca</taxon>
        <taxon>Peracarida</taxon>
        <taxon>Amphipoda</taxon>
        <taxon>Senticaudata</taxon>
        <taxon>Talitrida</taxon>
        <taxon>Talitroidea</taxon>
        <taxon>Hyalellidae</taxon>
        <taxon>Hyalella</taxon>
    </lineage>
</organism>
<sequence length="161" mass="17264">MVCDFQGPHFFVTYAAPVLFPIACPAISKLKTIQNSALLIATGSFQMASASHLHSEAEVLPVTEYVSLLCSQYLASALRPHHPATLSSPRHRGPLHEAHASDPLPSFGLLPAGEGVPHPRLYSTALSILPCGDAAERLFLTINNTRVRSVEKSASLLLIMA</sequence>
<name>A0A8B7NC74_HYAAZ</name>
<evidence type="ECO:0000313" key="1">
    <source>
        <dbReference type="Proteomes" id="UP000694843"/>
    </source>
</evidence>
<dbReference type="RefSeq" id="XP_018011203.1">
    <property type="nucleotide sequence ID" value="XM_018155714.2"/>
</dbReference>
<evidence type="ECO:0000313" key="2">
    <source>
        <dbReference type="RefSeq" id="XP_018011203.1"/>
    </source>
</evidence>
<dbReference type="Proteomes" id="UP000694843">
    <property type="component" value="Unplaced"/>
</dbReference>
<dbReference type="GeneID" id="108668482"/>
<accession>A0A8B7NC74</accession>